<feature type="domain" description="PDZ" evidence="3">
    <location>
        <begin position="213"/>
        <end position="297"/>
    </location>
</feature>
<proteinExistence type="predicted"/>
<feature type="compositionally biased region" description="Low complexity" evidence="1">
    <location>
        <begin position="415"/>
        <end position="428"/>
    </location>
</feature>
<feature type="compositionally biased region" description="Low complexity" evidence="1">
    <location>
        <begin position="519"/>
        <end position="544"/>
    </location>
</feature>
<feature type="compositionally biased region" description="Polar residues" evidence="1">
    <location>
        <begin position="494"/>
        <end position="518"/>
    </location>
</feature>
<evidence type="ECO:0000259" key="2">
    <source>
        <dbReference type="PROSITE" id="PS50105"/>
    </source>
</evidence>
<sequence length="652" mass="74483">MVNRWDLHEVAKWIAGLAGVHRGTDQIFLEHKIDGQALTVLTRDDLIRMGIKQIDQQMILLQSVDLLSTLVNRLSSETLALLFMRIHCSATVCFNMLRRHDDMSSSTNKNYVVMHSPDFYVAITLLSDAIIKACHWLGRLPFIETSDYIELRRQIIKSLVQIRLLLRNLRMVDTINMPKTKLIREIDELRTHATGLIRRNKDSLFSSDCYLTRVNLRRPTKDDMNIEYTTMPDYTHVISSIQTESMGYMGTGFNAINIGDEIIEINNQVVLGWDAEHFLELLQSQSNEIYLLVKKMPRHNDDEVYAKRMTEWPLGPRKTRARGVLERLKQQERDQKIMLLEQEGEIEVESDDETLYHSKRSSQCKRDAHLSLPDLTETDGVENIESSVSTVVTTTTSNGFKSPLDLRQKKDESQRQSSSNSSPNSTPKSQKKASFEGYISTLFRPKQDAKNVLPGMDDYSKDHPQLVNVKRIYSMYNGISPEDGLPSSSSTSSLQENKMNENAKSIQKNRFINKSNSQSNLPSTNTINNNNNQNSSPRSSLSNIFKNEQSGKFRIKHPHNDNENGKTFQNDSKHENGSVLNNGIVTNKPPLVHSESRKNSSSFESRRPKRMQLQKLGSQTRRGLRSRLVYGIDGFRLALTKNLTKKGWSAFS</sequence>
<dbReference type="SUPFAM" id="SSF50156">
    <property type="entry name" value="PDZ domain-like"/>
    <property type="match status" value="1"/>
</dbReference>
<evidence type="ECO:0000313" key="4">
    <source>
        <dbReference type="EMBL" id="CAF1066890.1"/>
    </source>
</evidence>
<evidence type="ECO:0000259" key="3">
    <source>
        <dbReference type="PROSITE" id="PS50106"/>
    </source>
</evidence>
<name>A0A8S2K223_9BILA</name>
<dbReference type="InterPro" id="IPR001660">
    <property type="entry name" value="SAM"/>
</dbReference>
<dbReference type="EMBL" id="CAJNOK010008558">
    <property type="protein sequence ID" value="CAF1066890.1"/>
    <property type="molecule type" value="Genomic_DNA"/>
</dbReference>
<feature type="region of interest" description="Disordered" evidence="1">
    <location>
        <begin position="482"/>
        <end position="620"/>
    </location>
</feature>
<dbReference type="Pfam" id="PF07647">
    <property type="entry name" value="SAM_2"/>
    <property type="match status" value="1"/>
</dbReference>
<dbReference type="Proteomes" id="UP000677228">
    <property type="component" value="Unassembled WGS sequence"/>
</dbReference>
<dbReference type="SUPFAM" id="SSF47769">
    <property type="entry name" value="SAM/Pointed domain"/>
    <property type="match status" value="1"/>
</dbReference>
<feature type="compositionally biased region" description="Basic and acidic residues" evidence="1">
    <location>
        <begin position="404"/>
        <end position="414"/>
    </location>
</feature>
<dbReference type="InterPro" id="IPR013761">
    <property type="entry name" value="SAM/pointed_sf"/>
</dbReference>
<dbReference type="SMART" id="SM00454">
    <property type="entry name" value="SAM"/>
    <property type="match status" value="1"/>
</dbReference>
<evidence type="ECO:0000256" key="1">
    <source>
        <dbReference type="SAM" id="MobiDB-lite"/>
    </source>
</evidence>
<accession>A0A8S2K223</accession>
<dbReference type="InterPro" id="IPR051566">
    <property type="entry name" value="CNKSR"/>
</dbReference>
<dbReference type="InterPro" id="IPR036034">
    <property type="entry name" value="PDZ_sf"/>
</dbReference>
<dbReference type="Proteomes" id="UP000682733">
    <property type="component" value="Unassembled WGS sequence"/>
</dbReference>
<evidence type="ECO:0000313" key="5">
    <source>
        <dbReference type="EMBL" id="CAF3831806.1"/>
    </source>
</evidence>
<dbReference type="EMBL" id="CAJOBA010008573">
    <property type="protein sequence ID" value="CAF3831806.1"/>
    <property type="molecule type" value="Genomic_DNA"/>
</dbReference>
<dbReference type="Gene3D" id="2.30.42.10">
    <property type="match status" value="1"/>
</dbReference>
<dbReference type="Gene3D" id="1.10.150.50">
    <property type="entry name" value="Transcription Factor, Ets-1"/>
    <property type="match status" value="1"/>
</dbReference>
<evidence type="ECO:0000313" key="6">
    <source>
        <dbReference type="Proteomes" id="UP000682733"/>
    </source>
</evidence>
<dbReference type="PROSITE" id="PS50106">
    <property type="entry name" value="PDZ"/>
    <property type="match status" value="1"/>
</dbReference>
<feature type="domain" description="SAM" evidence="2">
    <location>
        <begin position="5"/>
        <end position="70"/>
    </location>
</feature>
<organism evidence="5 6">
    <name type="scientific">Didymodactylos carnosus</name>
    <dbReference type="NCBI Taxonomy" id="1234261"/>
    <lineage>
        <taxon>Eukaryota</taxon>
        <taxon>Metazoa</taxon>
        <taxon>Spiralia</taxon>
        <taxon>Gnathifera</taxon>
        <taxon>Rotifera</taxon>
        <taxon>Eurotatoria</taxon>
        <taxon>Bdelloidea</taxon>
        <taxon>Philodinida</taxon>
        <taxon>Philodinidae</taxon>
        <taxon>Didymodactylos</taxon>
    </lineage>
</organism>
<dbReference type="AlphaFoldDB" id="A0A8S2K223"/>
<dbReference type="PROSITE" id="PS50105">
    <property type="entry name" value="SAM_DOMAIN"/>
    <property type="match status" value="1"/>
</dbReference>
<reference evidence="5" key="1">
    <citation type="submission" date="2021-02" db="EMBL/GenBank/DDBJ databases">
        <authorList>
            <person name="Nowell W R."/>
        </authorList>
    </citation>
    <scope>NUCLEOTIDE SEQUENCE</scope>
</reference>
<gene>
    <name evidence="4" type="ORF">OVA965_LOCUS17701</name>
    <name evidence="5" type="ORF">TMI583_LOCUS17712</name>
</gene>
<protein>
    <submittedName>
        <fullName evidence="5">Uncharacterized protein</fullName>
    </submittedName>
</protein>
<dbReference type="PANTHER" id="PTHR12844">
    <property type="entry name" value="CONNECTOR ENCHANCER OF KINASE SUPPRESSOR OF RAS"/>
    <property type="match status" value="1"/>
</dbReference>
<dbReference type="InterPro" id="IPR001478">
    <property type="entry name" value="PDZ"/>
</dbReference>
<dbReference type="PANTHER" id="PTHR12844:SF42">
    <property type="entry name" value="CONNECTOR ENHANCER OF KSR PROTEIN CNK"/>
    <property type="match status" value="1"/>
</dbReference>
<comment type="caution">
    <text evidence="5">The sequence shown here is derived from an EMBL/GenBank/DDBJ whole genome shotgun (WGS) entry which is preliminary data.</text>
</comment>
<feature type="region of interest" description="Disordered" evidence="1">
    <location>
        <begin position="394"/>
        <end position="433"/>
    </location>
</feature>